<feature type="non-terminal residue" evidence="1">
    <location>
        <position position="1"/>
    </location>
</feature>
<sequence>VEKKLRVPFDRPLRVPSGSSAPREYEVQHAVLAQQTSRSLVTNGFSVNVSQVLDLISHRQYQDVRIQPTRLLDDSDQTRLFLSSPDEWNRFLLYIFSVALRPLSR</sequence>
<evidence type="ECO:0000313" key="2">
    <source>
        <dbReference type="Proteomes" id="UP001145114"/>
    </source>
</evidence>
<comment type="caution">
    <text evidence="1">The sequence shown here is derived from an EMBL/GenBank/DDBJ whole genome shotgun (WGS) entry which is preliminary data.</text>
</comment>
<reference evidence="1" key="1">
    <citation type="submission" date="2022-06" db="EMBL/GenBank/DDBJ databases">
        <title>Phylogenomic reconstructions and comparative analyses of Kickxellomycotina fungi.</title>
        <authorList>
            <person name="Reynolds N.K."/>
            <person name="Stajich J.E."/>
            <person name="Barry K."/>
            <person name="Grigoriev I.V."/>
            <person name="Crous P."/>
            <person name="Smith M.E."/>
        </authorList>
    </citation>
    <scope>NUCLEOTIDE SEQUENCE</scope>
    <source>
        <strain evidence="1">RSA 2271</strain>
    </source>
</reference>
<keyword evidence="2" id="KW-1185">Reference proteome</keyword>
<dbReference type="Proteomes" id="UP001145114">
    <property type="component" value="Unassembled WGS sequence"/>
</dbReference>
<evidence type="ECO:0000313" key="1">
    <source>
        <dbReference type="EMBL" id="KAJ1670114.1"/>
    </source>
</evidence>
<organism evidence="1 2">
    <name type="scientific">Spiromyces aspiralis</name>
    <dbReference type="NCBI Taxonomy" id="68401"/>
    <lineage>
        <taxon>Eukaryota</taxon>
        <taxon>Fungi</taxon>
        <taxon>Fungi incertae sedis</taxon>
        <taxon>Zoopagomycota</taxon>
        <taxon>Kickxellomycotina</taxon>
        <taxon>Kickxellomycetes</taxon>
        <taxon>Kickxellales</taxon>
        <taxon>Kickxellaceae</taxon>
        <taxon>Spiromyces</taxon>
    </lineage>
</organism>
<gene>
    <name evidence="1" type="ORF">EV182_008412</name>
</gene>
<name>A0ACC1H8A6_9FUNG</name>
<proteinExistence type="predicted"/>
<protein>
    <submittedName>
        <fullName evidence="1">Uncharacterized protein</fullName>
    </submittedName>
</protein>
<dbReference type="EMBL" id="JAMZIH010009453">
    <property type="protein sequence ID" value="KAJ1670114.1"/>
    <property type="molecule type" value="Genomic_DNA"/>
</dbReference>
<accession>A0ACC1H8A6</accession>